<sequence length="1047" mass="117280">MHYWGVLLILWLFTAAKGDLVKVDDPSGVSYLGVRNTTSNQDVFYGIPFAQPPTGALRFKPPQPWTPTDGDTLVNATTNDRPICIQSAPITYDATISEDCLYLSLWKPNNVTTKLPVMVFIYGGGFLNGSAPAYPGDRILEAAFGLNKPVVYLAMNYRLGIYGFPPGQQSEKAGALNLGLKDQRLALEWVNKNIELFGGDPNKVMIFGESAGAMSVGYQMMYKDGDIGGVFRAALMQSGSPSTYTALPASYPPRQAAYDFISHETGCVGGDFECLRKADDETLKQANYDVFKLPLNLVSLDPYPTVVGPTLSSGDPFLSRPPRQTIQEGKFAKVPFVCGTNLDEGTLFTTNPSTTQEVVSFLTTQLPGLTFGITNTTSVEQLLNYYPTDPSAGSPYNTGSNTFGKAAQYKRASSVIGDLVFEASRRDFLQTATKLGVPSWSYQFAQTGLAPDLPELGVPHASEILFVVQYLPEEPASHVELGIDIIDYWLSLAYNLDPSITGNPNRVAWPAYGTADNSLKLEVDTINQVDPIKRDHVRLDRHHLVMQRRTVKPENQLAGGFPTVETHSKLRYPYRLNFYDDPPLCNVTLEEFETWGIQRLRVLAEIESCNVRNRTFEDTKLVALAQSKKHLPLSSTSAISVDRDLERKRDHVSHFVLRLAFCRSEELRRRFIKAETTLFKIRWESDDTTERANFISSLDLGMTPVPAEQVKDMQSILQAASGSKPPKNDQALPEYFKVHWTRVTDLVATRKVYLQGGYAYVPAKDQSSIVFQEFSSRLERALEQTSRAVPRLDEDDRLLPLLQHLSQSFLNGIASSSAASFADENGELVRAEQVDELAVRHFPACMRNLHDSLRKDHHLRHHARLQYGLFLKTIGMSVDEALTFWRRGFQGGKITDDKFAKEYRYNIRHSYGLEGRRMNYPAKNCVRIITNDEPSSLDNHGCPFRHFSPQNLTAMLERSYRITLPTEQAEIIKLVQGHHYQIACTRVFEYTHRKAGAKNGDGLDGQGETVDHPNRYYTRSRELSKSTDKDKDSMDIDSKPPVKGESD</sequence>
<keyword evidence="9" id="KW-0408">Iron</keyword>
<evidence type="ECO:0000256" key="2">
    <source>
        <dbReference type="ARBA" id="ARBA00005964"/>
    </source>
</evidence>
<dbReference type="GO" id="GO:0006270">
    <property type="term" value="P:DNA replication initiation"/>
    <property type="evidence" value="ECO:0007669"/>
    <property type="project" value="TreeGrafter"/>
</dbReference>
<evidence type="ECO:0008006" key="18">
    <source>
        <dbReference type="Google" id="ProtNLM"/>
    </source>
</evidence>
<dbReference type="EMBL" id="CAJMWS010000327">
    <property type="protein sequence ID" value="CAE6430303.1"/>
    <property type="molecule type" value="Genomic_DNA"/>
</dbReference>
<comment type="cofactor">
    <cofactor evidence="1">
        <name>[4Fe-4S] cluster</name>
        <dbReference type="ChEBI" id="CHEBI:49883"/>
    </cofactor>
</comment>
<evidence type="ECO:0000256" key="12">
    <source>
        <dbReference type="SAM" id="MobiDB-lite"/>
    </source>
</evidence>
<feature type="chain" id="PRO_5034492024" description="DNA primase large subunit" evidence="13">
    <location>
        <begin position="19"/>
        <end position="1047"/>
    </location>
</feature>
<evidence type="ECO:0000256" key="3">
    <source>
        <dbReference type="ARBA" id="ARBA00010564"/>
    </source>
</evidence>
<dbReference type="PROSITE" id="PS00122">
    <property type="entry name" value="CARBOXYLESTERASE_B_1"/>
    <property type="match status" value="1"/>
</dbReference>
<dbReference type="InterPro" id="IPR019826">
    <property type="entry name" value="Carboxylesterase_B_AS"/>
</dbReference>
<comment type="caution">
    <text evidence="16">The sequence shown here is derived from an EMBL/GenBank/DDBJ whole genome shotgun (WGS) entry which is preliminary data.</text>
</comment>
<dbReference type="InterPro" id="IPR002018">
    <property type="entry name" value="CarbesteraseB"/>
</dbReference>
<evidence type="ECO:0000256" key="6">
    <source>
        <dbReference type="ARBA" id="ARBA00022705"/>
    </source>
</evidence>
<dbReference type="InterPro" id="IPR016558">
    <property type="entry name" value="DNA_primase_lsu_euk"/>
</dbReference>
<comment type="similarity">
    <text evidence="2">Belongs to the type-B carboxylesterase/lipase family.</text>
</comment>
<evidence type="ECO:0000256" key="8">
    <source>
        <dbReference type="ARBA" id="ARBA00022801"/>
    </source>
</evidence>
<evidence type="ECO:0000256" key="11">
    <source>
        <dbReference type="ARBA" id="ARBA00023125"/>
    </source>
</evidence>
<gene>
    <name evidence="16" type="ORF">RDB_LOCUS107454</name>
</gene>
<feature type="signal peptide" evidence="13">
    <location>
        <begin position="1"/>
        <end position="18"/>
    </location>
</feature>
<keyword evidence="7" id="KW-0479">Metal-binding</keyword>
<dbReference type="Pfam" id="PF00135">
    <property type="entry name" value="COesterase"/>
    <property type="match status" value="1"/>
</dbReference>
<evidence type="ECO:0000256" key="4">
    <source>
        <dbReference type="ARBA" id="ARBA00022485"/>
    </source>
</evidence>
<dbReference type="GO" id="GO:0016787">
    <property type="term" value="F:hydrolase activity"/>
    <property type="evidence" value="ECO:0007669"/>
    <property type="project" value="UniProtKB-KW"/>
</dbReference>
<dbReference type="Proteomes" id="UP000663846">
    <property type="component" value="Unassembled WGS sequence"/>
</dbReference>
<feature type="domain" description="DNA primase large subunit C-terminal" evidence="15">
    <location>
        <begin position="836"/>
        <end position="1017"/>
    </location>
</feature>
<name>A0A8H2XM63_9AGAM</name>
<dbReference type="GO" id="GO:0051539">
    <property type="term" value="F:4 iron, 4 sulfur cluster binding"/>
    <property type="evidence" value="ECO:0007669"/>
    <property type="project" value="UniProtKB-KW"/>
</dbReference>
<dbReference type="PROSITE" id="PS00941">
    <property type="entry name" value="CARBOXYLESTERASE_B_2"/>
    <property type="match status" value="1"/>
</dbReference>
<keyword evidence="13" id="KW-0732">Signal</keyword>
<protein>
    <recommendedName>
        <fullName evidence="18">DNA primase large subunit</fullName>
    </recommendedName>
</protein>
<dbReference type="GO" id="GO:0006269">
    <property type="term" value="P:DNA replication, synthesis of primer"/>
    <property type="evidence" value="ECO:0007669"/>
    <property type="project" value="UniProtKB-KW"/>
</dbReference>
<accession>A0A8H2XM63</accession>
<evidence type="ECO:0000259" key="15">
    <source>
        <dbReference type="Pfam" id="PF04104"/>
    </source>
</evidence>
<evidence type="ECO:0000313" key="16">
    <source>
        <dbReference type="EMBL" id="CAE6430303.1"/>
    </source>
</evidence>
<dbReference type="InterPro" id="IPR007238">
    <property type="entry name" value="DNA_primase_lsu_euk/arc"/>
</dbReference>
<dbReference type="PANTHER" id="PTHR10537:SF3">
    <property type="entry name" value="DNA PRIMASE LARGE SUBUNIT"/>
    <property type="match status" value="1"/>
</dbReference>
<dbReference type="InterPro" id="IPR058560">
    <property type="entry name" value="DNA_primase_C"/>
</dbReference>
<comment type="similarity">
    <text evidence="3">Belongs to the eukaryotic-type primase large subunit family.</text>
</comment>
<dbReference type="Pfam" id="PF04104">
    <property type="entry name" value="DNA_primase_lrg"/>
    <property type="match status" value="1"/>
</dbReference>
<evidence type="ECO:0000313" key="17">
    <source>
        <dbReference type="Proteomes" id="UP000663846"/>
    </source>
</evidence>
<evidence type="ECO:0000259" key="14">
    <source>
        <dbReference type="Pfam" id="PF00135"/>
    </source>
</evidence>
<keyword evidence="5" id="KW-0639">Primosome</keyword>
<evidence type="ECO:0000256" key="13">
    <source>
        <dbReference type="SAM" id="SignalP"/>
    </source>
</evidence>
<proteinExistence type="inferred from homology"/>
<evidence type="ECO:0000256" key="5">
    <source>
        <dbReference type="ARBA" id="ARBA00022515"/>
    </source>
</evidence>
<dbReference type="SUPFAM" id="SSF53474">
    <property type="entry name" value="alpha/beta-Hydrolases"/>
    <property type="match status" value="1"/>
</dbReference>
<dbReference type="GO" id="GO:0046872">
    <property type="term" value="F:metal ion binding"/>
    <property type="evidence" value="ECO:0007669"/>
    <property type="project" value="UniProtKB-KW"/>
</dbReference>
<evidence type="ECO:0000256" key="9">
    <source>
        <dbReference type="ARBA" id="ARBA00023004"/>
    </source>
</evidence>
<feature type="domain" description="Carboxylesterase type B" evidence="14">
    <location>
        <begin position="34"/>
        <end position="527"/>
    </location>
</feature>
<evidence type="ECO:0000256" key="7">
    <source>
        <dbReference type="ARBA" id="ARBA00022723"/>
    </source>
</evidence>
<dbReference type="Gene3D" id="3.40.50.1820">
    <property type="entry name" value="alpha/beta hydrolase"/>
    <property type="match status" value="1"/>
</dbReference>
<dbReference type="AlphaFoldDB" id="A0A8H2XM63"/>
<reference evidence="16" key="1">
    <citation type="submission" date="2021-01" db="EMBL/GenBank/DDBJ databases">
        <authorList>
            <person name="Kaushik A."/>
        </authorList>
    </citation>
    <scope>NUCLEOTIDE SEQUENCE</scope>
    <source>
        <strain evidence="16">AG1-1C</strain>
    </source>
</reference>
<keyword evidence="8" id="KW-0378">Hydrolase</keyword>
<dbReference type="InterPro" id="IPR029058">
    <property type="entry name" value="AB_hydrolase_fold"/>
</dbReference>
<dbReference type="GO" id="GO:0003677">
    <property type="term" value="F:DNA binding"/>
    <property type="evidence" value="ECO:0007669"/>
    <property type="project" value="UniProtKB-KW"/>
</dbReference>
<dbReference type="CDD" id="cd07322">
    <property type="entry name" value="PriL_PriS_Eukaryotic"/>
    <property type="match status" value="1"/>
</dbReference>
<keyword evidence="4" id="KW-0004">4Fe-4S</keyword>
<evidence type="ECO:0000256" key="1">
    <source>
        <dbReference type="ARBA" id="ARBA00001966"/>
    </source>
</evidence>
<feature type="region of interest" description="Disordered" evidence="12">
    <location>
        <begin position="997"/>
        <end position="1047"/>
    </location>
</feature>
<keyword evidence="11" id="KW-0238">DNA-binding</keyword>
<organism evidence="16 17">
    <name type="scientific">Rhizoctonia solani</name>
    <dbReference type="NCBI Taxonomy" id="456999"/>
    <lineage>
        <taxon>Eukaryota</taxon>
        <taxon>Fungi</taxon>
        <taxon>Dikarya</taxon>
        <taxon>Basidiomycota</taxon>
        <taxon>Agaricomycotina</taxon>
        <taxon>Agaricomycetes</taxon>
        <taxon>Cantharellales</taxon>
        <taxon>Ceratobasidiaceae</taxon>
        <taxon>Rhizoctonia</taxon>
    </lineage>
</organism>
<dbReference type="InterPro" id="IPR019819">
    <property type="entry name" value="Carboxylesterase_B_CS"/>
</dbReference>
<dbReference type="Gene3D" id="1.20.930.80">
    <property type="match status" value="1"/>
</dbReference>
<feature type="compositionally biased region" description="Basic and acidic residues" evidence="12">
    <location>
        <begin position="1009"/>
        <end position="1047"/>
    </location>
</feature>
<keyword evidence="6" id="KW-0235">DNA replication</keyword>
<dbReference type="Pfam" id="PF26466">
    <property type="entry name" value="DNA_primase_lrg_N"/>
    <property type="match status" value="1"/>
</dbReference>
<dbReference type="GO" id="GO:0005658">
    <property type="term" value="C:alpha DNA polymerase:primase complex"/>
    <property type="evidence" value="ECO:0007669"/>
    <property type="project" value="UniProtKB-ARBA"/>
</dbReference>
<evidence type="ECO:0000256" key="10">
    <source>
        <dbReference type="ARBA" id="ARBA00023014"/>
    </source>
</evidence>
<dbReference type="PANTHER" id="PTHR10537">
    <property type="entry name" value="DNA PRIMASE LARGE SUBUNIT"/>
    <property type="match status" value="1"/>
</dbReference>
<keyword evidence="10" id="KW-0411">Iron-sulfur</keyword>